<gene>
    <name evidence="1" type="ORF">F3Y22_tig00117034pilonHSYRG00134</name>
</gene>
<name>A0A6A2WAJ5_HIBSY</name>
<organism evidence="1 2">
    <name type="scientific">Hibiscus syriacus</name>
    <name type="common">Rose of Sharon</name>
    <dbReference type="NCBI Taxonomy" id="106335"/>
    <lineage>
        <taxon>Eukaryota</taxon>
        <taxon>Viridiplantae</taxon>
        <taxon>Streptophyta</taxon>
        <taxon>Embryophyta</taxon>
        <taxon>Tracheophyta</taxon>
        <taxon>Spermatophyta</taxon>
        <taxon>Magnoliopsida</taxon>
        <taxon>eudicotyledons</taxon>
        <taxon>Gunneridae</taxon>
        <taxon>Pentapetalae</taxon>
        <taxon>rosids</taxon>
        <taxon>malvids</taxon>
        <taxon>Malvales</taxon>
        <taxon>Malvaceae</taxon>
        <taxon>Malvoideae</taxon>
        <taxon>Hibiscus</taxon>
    </lineage>
</organism>
<comment type="caution">
    <text evidence="1">The sequence shown here is derived from an EMBL/GenBank/DDBJ whole genome shotgun (WGS) entry which is preliminary data.</text>
</comment>
<proteinExistence type="predicted"/>
<dbReference type="Proteomes" id="UP000436088">
    <property type="component" value="Unassembled WGS sequence"/>
</dbReference>
<evidence type="ECO:0000313" key="1">
    <source>
        <dbReference type="EMBL" id="KAE8654902.1"/>
    </source>
</evidence>
<keyword evidence="2" id="KW-1185">Reference proteome</keyword>
<protein>
    <submittedName>
        <fullName evidence="1">Uncharacterized protein</fullName>
    </submittedName>
</protein>
<evidence type="ECO:0000313" key="2">
    <source>
        <dbReference type="Proteomes" id="UP000436088"/>
    </source>
</evidence>
<dbReference type="EMBL" id="VEPZ02001782">
    <property type="protein sequence ID" value="KAE8654902.1"/>
    <property type="molecule type" value="Genomic_DNA"/>
</dbReference>
<sequence>MSFPLARHLSSSTLSHLLLFPPRRVAVLVEPILGIVGGYLFLGFKAWLGDSLGCGVETTWKRLIEGKFGIRAVTPEDLKMNAFDNKLICLPSIA</sequence>
<reference evidence="1" key="1">
    <citation type="submission" date="2019-09" db="EMBL/GenBank/DDBJ databases">
        <title>Draft genome information of white flower Hibiscus syriacus.</title>
        <authorList>
            <person name="Kim Y.-M."/>
        </authorList>
    </citation>
    <scope>NUCLEOTIDE SEQUENCE [LARGE SCALE GENOMIC DNA]</scope>
    <source>
        <strain evidence="1">YM2019G1</strain>
    </source>
</reference>
<dbReference type="AlphaFoldDB" id="A0A6A2WAJ5"/>
<accession>A0A6A2WAJ5</accession>